<dbReference type="AlphaFoldDB" id="G9ZG93"/>
<keyword evidence="1" id="KW-0175">Coiled coil</keyword>
<dbReference type="EMBL" id="AGCM01000104">
    <property type="protein sequence ID" value="EHM53333.1"/>
    <property type="molecule type" value="Genomic_DNA"/>
</dbReference>
<evidence type="ECO:0000256" key="2">
    <source>
        <dbReference type="SAM" id="MobiDB-lite"/>
    </source>
</evidence>
<proteinExistence type="predicted"/>
<dbReference type="HOGENOM" id="CLU_518466_0_0_6"/>
<dbReference type="PATRIC" id="fig|797473.3.peg.1457"/>
<feature type="transmembrane region" description="Helical" evidence="3">
    <location>
        <begin position="6"/>
        <end position="24"/>
    </location>
</feature>
<gene>
    <name evidence="4" type="ORF">HMPREF9080_01797</name>
</gene>
<keyword evidence="3" id="KW-0812">Transmembrane</keyword>
<reference evidence="4 5" key="1">
    <citation type="submission" date="2011-08" db="EMBL/GenBank/DDBJ databases">
        <authorList>
            <person name="Weinstock G."/>
            <person name="Sodergren E."/>
            <person name="Clifton S."/>
            <person name="Fulton L."/>
            <person name="Fulton B."/>
            <person name="Courtney L."/>
            <person name="Fronick C."/>
            <person name="Harrison M."/>
            <person name="Strong C."/>
            <person name="Farmer C."/>
            <person name="Delahaunty K."/>
            <person name="Markovic C."/>
            <person name="Hall O."/>
            <person name="Minx P."/>
            <person name="Tomlinson C."/>
            <person name="Mitreva M."/>
            <person name="Hou S."/>
            <person name="Chen J."/>
            <person name="Wollam A."/>
            <person name="Pepin K.H."/>
            <person name="Johnson M."/>
            <person name="Bhonagiri V."/>
            <person name="Zhang X."/>
            <person name="Suruliraj S."/>
            <person name="Warren W."/>
            <person name="Chinwalla A."/>
            <person name="Mardis E.R."/>
            <person name="Wilson R.K."/>
        </authorList>
    </citation>
    <scope>NUCLEOTIDE SEQUENCE [LARGE SCALE GENOMIC DNA]</scope>
    <source>
        <strain evidence="4 5">F0432</strain>
    </source>
</reference>
<feature type="coiled-coil region" evidence="1">
    <location>
        <begin position="69"/>
        <end position="165"/>
    </location>
</feature>
<keyword evidence="3" id="KW-1133">Transmembrane helix</keyword>
<feature type="region of interest" description="Disordered" evidence="2">
    <location>
        <begin position="30"/>
        <end position="56"/>
    </location>
</feature>
<evidence type="ECO:0000256" key="1">
    <source>
        <dbReference type="SAM" id="Coils"/>
    </source>
</evidence>
<organism evidence="4 5">
    <name type="scientific">Cardiobacterium valvarum F0432</name>
    <dbReference type="NCBI Taxonomy" id="797473"/>
    <lineage>
        <taxon>Bacteria</taxon>
        <taxon>Pseudomonadati</taxon>
        <taxon>Pseudomonadota</taxon>
        <taxon>Gammaproteobacteria</taxon>
        <taxon>Cardiobacteriales</taxon>
        <taxon>Cardiobacteriaceae</taxon>
        <taxon>Cardiobacterium</taxon>
    </lineage>
</organism>
<dbReference type="Proteomes" id="UP000004750">
    <property type="component" value="Unassembled WGS sequence"/>
</dbReference>
<protein>
    <submittedName>
        <fullName evidence="4">Integrating conjugative element protein, PFL_4705 family</fullName>
    </submittedName>
</protein>
<keyword evidence="3" id="KW-0472">Membrane</keyword>
<evidence type="ECO:0000313" key="5">
    <source>
        <dbReference type="Proteomes" id="UP000004750"/>
    </source>
</evidence>
<comment type="caution">
    <text evidence="4">The sequence shown here is derived from an EMBL/GenBank/DDBJ whole genome shotgun (WGS) entry which is preliminary data.</text>
</comment>
<accession>G9ZG93</accession>
<dbReference type="STRING" id="797473.HMPREF9080_01797"/>
<evidence type="ECO:0000313" key="4">
    <source>
        <dbReference type="EMBL" id="EHM53333.1"/>
    </source>
</evidence>
<dbReference type="RefSeq" id="WP_006985797.1">
    <property type="nucleotide sequence ID" value="NZ_JH417935.1"/>
</dbReference>
<sequence>MPVGKLLLYTFFAMVLGVVYFLFIREEPSTLPRPPQQTAGAVDKATTATTRRGDDTTYAEEVRRNTELTRATQDKQSALEQQLADARAQSASDSTALQNRLDALSRQLSKMEEVAKTAQQAGESAAKEAMAGEVKTLQDNIAALTQNYRDSQAQSEARIAQLEQELAASRAGTGETPPLPVDDKPPLPDVYGTGSITLPYSFAGDGAAARSAAVRQSERATSDTAASAGGDLLSEVQAELARTFGGTAGALANGVPDPQPTTRARPLPQPGQVQKEAQWPTVFPVYTLPPLTTLSDALLVTPIIGRVPIRNDRQLDDPYFFRAEIGGKNLAANGHQIPGVAKMIVSGYATGVREQSCVRGYIDALTFIFIDGRIVSHGQASHDGTSSGDALGYLTDPWGKPCLRGRYINNAGEYLYSRGTAAFIEAAAEGLAQSQVNYRQDNNGNFTAMLDGNIWRYVFGKGISGTASEFADYVRERTAGAFDVVYVEQGRPVQIMLNKQIEIDYDAKARKVNYYTEPRRARRYD</sequence>
<evidence type="ECO:0000256" key="3">
    <source>
        <dbReference type="SAM" id="Phobius"/>
    </source>
</evidence>
<name>G9ZG93_9GAMM</name>
<feature type="region of interest" description="Disordered" evidence="2">
    <location>
        <begin position="249"/>
        <end position="274"/>
    </location>
</feature>